<dbReference type="EMBL" id="JAAVUM010000001">
    <property type="protein sequence ID" value="NKE04070.1"/>
    <property type="molecule type" value="Genomic_DNA"/>
</dbReference>
<dbReference type="RefSeq" id="WP_167830593.1">
    <property type="nucleotide sequence ID" value="NZ_JAAVUM010000001.1"/>
</dbReference>
<feature type="transmembrane region" description="Helical" evidence="7">
    <location>
        <begin position="16"/>
        <end position="37"/>
    </location>
</feature>
<feature type="transmembrane region" description="Helical" evidence="7">
    <location>
        <begin position="393"/>
        <end position="417"/>
    </location>
</feature>
<feature type="transmembrane region" description="Helical" evidence="7">
    <location>
        <begin position="314"/>
        <end position="335"/>
    </location>
</feature>
<evidence type="ECO:0000256" key="2">
    <source>
        <dbReference type="ARBA" id="ARBA00008821"/>
    </source>
</evidence>
<feature type="transmembrane region" description="Helical" evidence="7">
    <location>
        <begin position="222"/>
        <end position="246"/>
    </location>
</feature>
<reference evidence="8 9" key="1">
    <citation type="submission" date="2020-03" db="EMBL/GenBank/DDBJ databases">
        <authorList>
            <person name="Sun Q."/>
        </authorList>
    </citation>
    <scope>NUCLEOTIDE SEQUENCE [LARGE SCALE GENOMIC DNA]</scope>
    <source>
        <strain evidence="8 9">KACC 21451</strain>
    </source>
</reference>
<feature type="transmembrane region" description="Helical" evidence="7">
    <location>
        <begin position="102"/>
        <end position="122"/>
    </location>
</feature>
<evidence type="ECO:0000256" key="3">
    <source>
        <dbReference type="ARBA" id="ARBA00022448"/>
    </source>
</evidence>
<evidence type="ECO:0000256" key="5">
    <source>
        <dbReference type="ARBA" id="ARBA00022989"/>
    </source>
</evidence>
<feature type="transmembrane region" description="Helical" evidence="7">
    <location>
        <begin position="188"/>
        <end position="210"/>
    </location>
</feature>
<proteinExistence type="inferred from homology"/>
<dbReference type="NCBIfam" id="NF008502">
    <property type="entry name" value="PRK11412.1"/>
    <property type="match status" value="1"/>
</dbReference>
<protein>
    <submittedName>
        <fullName evidence="8">Uracil/xanthine transporter</fullName>
    </submittedName>
</protein>
<dbReference type="Pfam" id="PF00860">
    <property type="entry name" value="Xan_ur_permease"/>
    <property type="match status" value="1"/>
</dbReference>
<feature type="transmembrane region" description="Helical" evidence="7">
    <location>
        <begin position="162"/>
        <end position="182"/>
    </location>
</feature>
<keyword evidence="3" id="KW-0813">Transport</keyword>
<keyword evidence="6 7" id="KW-0472">Membrane</keyword>
<dbReference type="Proteomes" id="UP000587942">
    <property type="component" value="Unassembled WGS sequence"/>
</dbReference>
<dbReference type="PANTHER" id="PTHR42810">
    <property type="entry name" value="PURINE PERMEASE C1399.01C-RELATED"/>
    <property type="match status" value="1"/>
</dbReference>
<accession>A0A846TB36</accession>
<evidence type="ECO:0000256" key="7">
    <source>
        <dbReference type="SAM" id="Phobius"/>
    </source>
</evidence>
<keyword evidence="4 7" id="KW-0812">Transmembrane</keyword>
<dbReference type="GO" id="GO:0042907">
    <property type="term" value="F:xanthine transmembrane transporter activity"/>
    <property type="evidence" value="ECO:0007669"/>
    <property type="project" value="TreeGrafter"/>
</dbReference>
<evidence type="ECO:0000313" key="9">
    <source>
        <dbReference type="Proteomes" id="UP000587942"/>
    </source>
</evidence>
<dbReference type="AlphaFoldDB" id="A0A846TB36"/>
<dbReference type="PANTHER" id="PTHR42810:SF1">
    <property type="entry name" value="PURINE PERMEASE YWDJ-RELATED"/>
    <property type="match status" value="1"/>
</dbReference>
<name>A0A846TB36_9BACI</name>
<evidence type="ECO:0000313" key="8">
    <source>
        <dbReference type="EMBL" id="NKE04070.1"/>
    </source>
</evidence>
<dbReference type="GO" id="GO:0005886">
    <property type="term" value="C:plasma membrane"/>
    <property type="evidence" value="ECO:0007669"/>
    <property type="project" value="TreeGrafter"/>
</dbReference>
<dbReference type="NCBIfam" id="NF037981">
    <property type="entry name" value="NCS2_1"/>
    <property type="match status" value="1"/>
</dbReference>
<gene>
    <name evidence="8" type="ORF">GWK17_01040</name>
</gene>
<comment type="similarity">
    <text evidence="2">Belongs to the nucleobase:cation symporter-2 (NCS2) (TC 2.A.40) family.</text>
</comment>
<sequence>MDHTSSLKTIFASLQWLFFIFANTVVVPVSIGTAFGLDSAEIAAMLRSSLIFTGVACVLQGVFGHRYPLMEGHSGVMWGLVLNLSLAASSMGMSLPEIGGGIASGMLLAGTVILVLGLFRLLSYIQRVFTPMVMTVYLFLLTFQLILIFFKGMLKVTEDGSLDLPITLFSFGVVVLVSLLKIKGNDTIGNFSILIGMLLGWAVYVIVFPAEKVAGSQGSMEFSFFPLGTPNLSYGIIAITFIASIINLSNTIASVQAASKLKGEDVAQSSFDRSYLLTGSYSIGAAFFGLVSYAPFASSVGFLESTRILDRKPFLIGGGLMAILGIIPILGALLATLPITVGNAVLFVAYLQLFGTSLKSLNGYTFDSKSIFRIAAPVLLGLSIMNLDAELFIVFPVILQPLLSNGFIMGVLLSILLETFIRWDEREPKGSETAVVNEKQRGNGR</sequence>
<evidence type="ECO:0000256" key="6">
    <source>
        <dbReference type="ARBA" id="ARBA00023136"/>
    </source>
</evidence>
<feature type="transmembrane region" description="Helical" evidence="7">
    <location>
        <begin position="128"/>
        <end position="150"/>
    </location>
</feature>
<evidence type="ECO:0000256" key="4">
    <source>
        <dbReference type="ARBA" id="ARBA00022692"/>
    </source>
</evidence>
<organism evidence="8 9">
    <name type="scientific">Mesobacillus selenatarsenatis</name>
    <dbReference type="NCBI Taxonomy" id="388741"/>
    <lineage>
        <taxon>Bacteria</taxon>
        <taxon>Bacillati</taxon>
        <taxon>Bacillota</taxon>
        <taxon>Bacilli</taxon>
        <taxon>Bacillales</taxon>
        <taxon>Bacillaceae</taxon>
        <taxon>Mesobacillus</taxon>
    </lineage>
</organism>
<evidence type="ECO:0000256" key="1">
    <source>
        <dbReference type="ARBA" id="ARBA00004141"/>
    </source>
</evidence>
<comment type="subcellular location">
    <subcellularLocation>
        <location evidence="1">Membrane</location>
        <topology evidence="1">Multi-pass membrane protein</topology>
    </subcellularLocation>
</comment>
<feature type="transmembrane region" description="Helical" evidence="7">
    <location>
        <begin position="281"/>
        <end position="302"/>
    </location>
</feature>
<feature type="transmembrane region" description="Helical" evidence="7">
    <location>
        <begin position="44"/>
        <end position="63"/>
    </location>
</feature>
<keyword evidence="5 7" id="KW-1133">Transmembrane helix</keyword>
<feature type="transmembrane region" description="Helical" evidence="7">
    <location>
        <begin position="341"/>
        <end position="358"/>
    </location>
</feature>
<dbReference type="InterPro" id="IPR006043">
    <property type="entry name" value="NCS2"/>
</dbReference>
<comment type="caution">
    <text evidence="8">The sequence shown here is derived from an EMBL/GenBank/DDBJ whole genome shotgun (WGS) entry which is preliminary data.</text>
</comment>